<feature type="compositionally biased region" description="Polar residues" evidence="1">
    <location>
        <begin position="190"/>
        <end position="205"/>
    </location>
</feature>
<accession>A0A0D2AZX9</accession>
<dbReference type="AlphaFoldDB" id="A0A0D2AZX9"/>
<evidence type="ECO:0000256" key="1">
    <source>
        <dbReference type="SAM" id="MobiDB-lite"/>
    </source>
</evidence>
<feature type="region of interest" description="Disordered" evidence="1">
    <location>
        <begin position="138"/>
        <end position="178"/>
    </location>
</feature>
<feature type="compositionally biased region" description="Polar residues" evidence="1">
    <location>
        <begin position="1"/>
        <end position="11"/>
    </location>
</feature>
<dbReference type="STRING" id="253628.A0A0D2AZX9"/>
<feature type="region of interest" description="Disordered" evidence="1">
    <location>
        <begin position="1"/>
        <end position="33"/>
    </location>
</feature>
<gene>
    <name evidence="2" type="ORF">PV09_04408</name>
</gene>
<dbReference type="VEuPathDB" id="FungiDB:PV09_04408"/>
<feature type="compositionally biased region" description="Polar residues" evidence="1">
    <location>
        <begin position="168"/>
        <end position="178"/>
    </location>
</feature>
<name>A0A0D2AZX9_9PEZI</name>
<feature type="region of interest" description="Disordered" evidence="1">
    <location>
        <begin position="190"/>
        <end position="284"/>
    </location>
</feature>
<feature type="compositionally biased region" description="Basic and acidic residues" evidence="1">
    <location>
        <begin position="102"/>
        <end position="115"/>
    </location>
</feature>
<dbReference type="GeneID" id="27312381"/>
<dbReference type="RefSeq" id="XP_016214538.1">
    <property type="nucleotide sequence ID" value="XM_016357746.1"/>
</dbReference>
<dbReference type="Proteomes" id="UP000053259">
    <property type="component" value="Unassembled WGS sequence"/>
</dbReference>
<evidence type="ECO:0000313" key="3">
    <source>
        <dbReference type="Proteomes" id="UP000053259"/>
    </source>
</evidence>
<dbReference type="EMBL" id="KN847540">
    <property type="protein sequence ID" value="KIW04669.1"/>
    <property type="molecule type" value="Genomic_DNA"/>
</dbReference>
<dbReference type="PANTHER" id="PTHR39609:SF1">
    <property type="entry name" value="RFEG"/>
    <property type="match status" value="1"/>
</dbReference>
<proteinExistence type="predicted"/>
<protein>
    <submittedName>
        <fullName evidence="2">Uncharacterized protein</fullName>
    </submittedName>
</protein>
<feature type="region of interest" description="Disordered" evidence="1">
    <location>
        <begin position="97"/>
        <end position="126"/>
    </location>
</feature>
<reference evidence="2 3" key="1">
    <citation type="submission" date="2015-01" db="EMBL/GenBank/DDBJ databases">
        <title>The Genome Sequence of Ochroconis gallopava CBS43764.</title>
        <authorList>
            <consortium name="The Broad Institute Genomics Platform"/>
            <person name="Cuomo C."/>
            <person name="de Hoog S."/>
            <person name="Gorbushina A."/>
            <person name="Stielow B."/>
            <person name="Teixiera M."/>
            <person name="Abouelleil A."/>
            <person name="Chapman S.B."/>
            <person name="Priest M."/>
            <person name="Young S.K."/>
            <person name="Wortman J."/>
            <person name="Nusbaum C."/>
            <person name="Birren B."/>
        </authorList>
    </citation>
    <scope>NUCLEOTIDE SEQUENCE [LARGE SCALE GENOMIC DNA]</scope>
    <source>
        <strain evidence="2 3">CBS 43764</strain>
    </source>
</reference>
<dbReference type="OrthoDB" id="4146887at2759"/>
<dbReference type="InParanoid" id="A0A0D2AZX9"/>
<sequence>MANYQYQQPHNYSYEEYERATDPGRAAPPSGPNFRWWIPEDGIRRDVIQADIQRYLGPDAMVKPGEGRDENRGRRGYWIAAYRTFTPEMIRDLKADSANFERSGERGTPKPDRFGSRSTHSPDFCVGAYQDSTIHRSRQYWGPTSNSGSQPEQIERPQPRISEPRTHAQGSSAAYQTSAALSSGYYAQQASYPATPAPGTSSQYTLERPPVTGGEAYQYAAPSDSIFGQPSNMPRQAEPRMYSATSEPYSNAPSNPQGYGPARSQQTYAPSKAAPPGYYLASDGNYYPISSRPA</sequence>
<organism evidence="2 3">
    <name type="scientific">Verruconis gallopava</name>
    <dbReference type="NCBI Taxonomy" id="253628"/>
    <lineage>
        <taxon>Eukaryota</taxon>
        <taxon>Fungi</taxon>
        <taxon>Dikarya</taxon>
        <taxon>Ascomycota</taxon>
        <taxon>Pezizomycotina</taxon>
        <taxon>Dothideomycetes</taxon>
        <taxon>Pleosporomycetidae</taxon>
        <taxon>Venturiales</taxon>
        <taxon>Sympoventuriaceae</taxon>
        <taxon>Verruconis</taxon>
    </lineage>
</organism>
<evidence type="ECO:0000313" key="2">
    <source>
        <dbReference type="EMBL" id="KIW04669.1"/>
    </source>
</evidence>
<feature type="compositionally biased region" description="Polar residues" evidence="1">
    <location>
        <begin position="142"/>
        <end position="152"/>
    </location>
</feature>
<feature type="compositionally biased region" description="Basic and acidic residues" evidence="1">
    <location>
        <begin position="153"/>
        <end position="166"/>
    </location>
</feature>
<feature type="compositionally biased region" description="Polar residues" evidence="1">
    <location>
        <begin position="243"/>
        <end position="269"/>
    </location>
</feature>
<dbReference type="PANTHER" id="PTHR39609">
    <property type="entry name" value="RFEG-RELATED"/>
    <property type="match status" value="1"/>
</dbReference>
<keyword evidence="3" id="KW-1185">Reference proteome</keyword>